<dbReference type="Proteomes" id="UP001154282">
    <property type="component" value="Unassembled WGS sequence"/>
</dbReference>
<keyword evidence="8" id="KW-0804">Transcription</keyword>
<feature type="region of interest" description="Disordered" evidence="10">
    <location>
        <begin position="506"/>
        <end position="528"/>
    </location>
</feature>
<dbReference type="GO" id="GO:0070860">
    <property type="term" value="C:RNA polymerase I core factor complex"/>
    <property type="evidence" value="ECO:0007669"/>
    <property type="project" value="InterPro"/>
</dbReference>
<evidence type="ECO:0000256" key="2">
    <source>
        <dbReference type="ARBA" id="ARBA00006899"/>
    </source>
</evidence>
<keyword evidence="5" id="KW-0862">Zinc</keyword>
<evidence type="ECO:0000256" key="9">
    <source>
        <dbReference type="ARBA" id="ARBA00023242"/>
    </source>
</evidence>
<organism evidence="12 13">
    <name type="scientific">Linum tenue</name>
    <dbReference type="NCBI Taxonomy" id="586396"/>
    <lineage>
        <taxon>Eukaryota</taxon>
        <taxon>Viridiplantae</taxon>
        <taxon>Streptophyta</taxon>
        <taxon>Embryophyta</taxon>
        <taxon>Tracheophyta</taxon>
        <taxon>Spermatophyta</taxon>
        <taxon>Magnoliopsida</taxon>
        <taxon>eudicotyledons</taxon>
        <taxon>Gunneridae</taxon>
        <taxon>Pentapetalae</taxon>
        <taxon>rosids</taxon>
        <taxon>fabids</taxon>
        <taxon>Malpighiales</taxon>
        <taxon>Linaceae</taxon>
        <taxon>Linum</taxon>
    </lineage>
</organism>
<dbReference type="PANTHER" id="PTHR31576:SF2">
    <property type="entry name" value="TATA BOX-BINDING PROTEIN-ASSOCIATED FACTOR RNA POLYMERASE I SUBUNIT B"/>
    <property type="match status" value="1"/>
</dbReference>
<protein>
    <recommendedName>
        <fullName evidence="11">Rrn7/TAF1B N-terminal cyclin domain-containing protein</fullName>
    </recommendedName>
</protein>
<keyword evidence="13" id="KW-1185">Reference proteome</keyword>
<comment type="subcellular location">
    <subcellularLocation>
        <location evidence="1">Nucleus</location>
        <location evidence="1">Nucleolus</location>
    </subcellularLocation>
</comment>
<comment type="similarity">
    <text evidence="2">Belongs to the RRN7/TAF1B family.</text>
</comment>
<evidence type="ECO:0000256" key="7">
    <source>
        <dbReference type="ARBA" id="ARBA00023125"/>
    </source>
</evidence>
<evidence type="ECO:0000256" key="10">
    <source>
        <dbReference type="SAM" id="MobiDB-lite"/>
    </source>
</evidence>
<dbReference type="InterPro" id="IPR048540">
    <property type="entry name" value="Rrn7_cyclin_N"/>
</dbReference>
<dbReference type="GO" id="GO:0008270">
    <property type="term" value="F:zinc ion binding"/>
    <property type="evidence" value="ECO:0007669"/>
    <property type="project" value="UniProtKB-KW"/>
</dbReference>
<evidence type="ECO:0000256" key="6">
    <source>
        <dbReference type="ARBA" id="ARBA00023015"/>
    </source>
</evidence>
<evidence type="ECO:0000256" key="5">
    <source>
        <dbReference type="ARBA" id="ARBA00022833"/>
    </source>
</evidence>
<name>A0AAV0MY08_9ROSI</name>
<feature type="region of interest" description="Disordered" evidence="10">
    <location>
        <begin position="96"/>
        <end position="115"/>
    </location>
</feature>
<evidence type="ECO:0000256" key="8">
    <source>
        <dbReference type="ARBA" id="ARBA00023163"/>
    </source>
</evidence>
<dbReference type="InterPro" id="IPR033599">
    <property type="entry name" value="TAF1B/Rrn7"/>
</dbReference>
<accession>A0AAV0MY08</accession>
<evidence type="ECO:0000256" key="1">
    <source>
        <dbReference type="ARBA" id="ARBA00004604"/>
    </source>
</evidence>
<evidence type="ECO:0000313" key="13">
    <source>
        <dbReference type="Proteomes" id="UP001154282"/>
    </source>
</evidence>
<proteinExistence type="inferred from homology"/>
<evidence type="ECO:0000259" key="11">
    <source>
        <dbReference type="Pfam" id="PF20644"/>
    </source>
</evidence>
<keyword evidence="6" id="KW-0805">Transcription regulation</keyword>
<dbReference type="AlphaFoldDB" id="A0AAV0MY08"/>
<keyword evidence="9" id="KW-0539">Nucleus</keyword>
<dbReference type="Pfam" id="PF20644">
    <property type="entry name" value="Rrn7_cyclin_N"/>
    <property type="match status" value="1"/>
</dbReference>
<keyword evidence="4" id="KW-0863">Zinc-finger</keyword>
<keyword evidence="3" id="KW-0479">Metal-binding</keyword>
<gene>
    <name evidence="12" type="ORF">LITE_LOCUS30771</name>
</gene>
<evidence type="ECO:0000256" key="4">
    <source>
        <dbReference type="ARBA" id="ARBA00022771"/>
    </source>
</evidence>
<dbReference type="GO" id="GO:0001164">
    <property type="term" value="F:RNA polymerase I core promoter sequence-specific DNA binding"/>
    <property type="evidence" value="ECO:0007669"/>
    <property type="project" value="InterPro"/>
</dbReference>
<evidence type="ECO:0000313" key="12">
    <source>
        <dbReference type="EMBL" id="CAI0451154.1"/>
    </source>
</evidence>
<feature type="domain" description="Rrn7/TAF1B N-terminal cyclin" evidence="11">
    <location>
        <begin position="135"/>
        <end position="264"/>
    </location>
</feature>
<keyword evidence="7" id="KW-0238">DNA-binding</keyword>
<feature type="compositionally biased region" description="Basic and acidic residues" evidence="10">
    <location>
        <begin position="516"/>
        <end position="528"/>
    </location>
</feature>
<evidence type="ECO:0000256" key="3">
    <source>
        <dbReference type="ARBA" id="ARBA00022723"/>
    </source>
</evidence>
<dbReference type="GO" id="GO:0042790">
    <property type="term" value="P:nucleolar large rRNA transcription by RNA polymerase I"/>
    <property type="evidence" value="ECO:0007669"/>
    <property type="project" value="TreeGrafter"/>
</dbReference>
<dbReference type="PANTHER" id="PTHR31576">
    <property type="entry name" value="TATA BOX-BINDING PROTEIN-ASSOCIATED FACTOR RNA POLYMERASE I SUBUNIT B"/>
    <property type="match status" value="1"/>
</dbReference>
<dbReference type="EMBL" id="CAMGYJ010000007">
    <property type="protein sequence ID" value="CAI0451154.1"/>
    <property type="molecule type" value="Genomic_DNA"/>
</dbReference>
<sequence length="665" mass="75530">MSRRVLKPNKTAHNIFTSEKDCGIFRFIVCSNWPNGSGCCRPMEEDIETQNYQCHDCGGRIFFENGGSYYCRHCLTMAQGIILTATDDDGKTAGCGGGGGVTRHRRHTPSEGTKEVPRYEDCCNEVRNRYIEGIQWTIQLQCEALVAKFGVSPLICGVASAVWLRFVVAAGVFKDVWADNTFTESENQLGEFDDSKIHDKGRDELHKENGQHVAMVWFRSLRKVIPLDCSLAICFLACHVAREAILPTDIVKWSIEGKIPYFAAHVEIEKRFGMPSLACPISSALMFRPCKSIPVQKLERMAASIAESIGLNLPPVNFHAVACCYLNRLSVPSKKILPHACRIYEWSMPPGLWLSTNELRLPSRVSVMSILIVAIRILYNINGFGAWERSLSKGVLSGVRGDGGKDNGYPLHEVADSSENLVKNEKDVQISEFDSEELLRNLEAKYSEIEEPCEFAKDLTSYLQYCKDVVFAGVGSSLRKAQWKQEEEELIDKLWDFYQNAEDYEPAEEMAGKQGRTSDKKRSRSDDARFVPIQPRTRQFREMFHESPLQDSDNSDPAKQTAIKKLKLNMEENRFCYIPPRVNIKRSGYLQYSRKQDEGVLRYVAHADYYILLRSCARVAQVDIRIMHIGVLDLERRLAWLEKRIDHCLHLTAPSITCDFCRNVT</sequence>
<comment type="caution">
    <text evidence="12">The sequence shown here is derived from an EMBL/GenBank/DDBJ whole genome shotgun (WGS) entry which is preliminary data.</text>
</comment>
<reference evidence="12" key="1">
    <citation type="submission" date="2022-08" db="EMBL/GenBank/DDBJ databases">
        <authorList>
            <person name="Gutierrez-Valencia J."/>
        </authorList>
    </citation>
    <scope>NUCLEOTIDE SEQUENCE</scope>
</reference>